<protein>
    <recommendedName>
        <fullName evidence="4">DUF4333 domain-containing protein</fullName>
    </recommendedName>
</protein>
<reference evidence="2 3" key="1">
    <citation type="submission" date="2020-08" db="EMBL/GenBank/DDBJ databases">
        <title>A Genomic Blueprint of the Chicken Gut Microbiome.</title>
        <authorList>
            <person name="Gilroy R."/>
            <person name="Ravi A."/>
            <person name="Getino M."/>
            <person name="Pursley I."/>
            <person name="Horton D.L."/>
            <person name="Alikhan N.-F."/>
            <person name="Baker D."/>
            <person name="Gharbi K."/>
            <person name="Hall N."/>
            <person name="Watson M."/>
            <person name="Adriaenssens E.M."/>
            <person name="Foster-Nyarko E."/>
            <person name="Jarju S."/>
            <person name="Secka A."/>
            <person name="Antonio M."/>
            <person name="Oren A."/>
            <person name="Chaudhuri R."/>
            <person name="La Ragione R.M."/>
            <person name="Hildebrand F."/>
            <person name="Pallen M.J."/>
        </authorList>
    </citation>
    <scope>NUCLEOTIDE SEQUENCE [LARGE SCALE GENOMIC DNA]</scope>
    <source>
        <strain evidence="2 3">Re57</strain>
    </source>
</reference>
<evidence type="ECO:0000313" key="3">
    <source>
        <dbReference type="Proteomes" id="UP000651517"/>
    </source>
</evidence>
<feature type="compositionally biased region" description="Basic and acidic residues" evidence="1">
    <location>
        <begin position="86"/>
        <end position="95"/>
    </location>
</feature>
<feature type="region of interest" description="Disordered" evidence="1">
    <location>
        <begin position="58"/>
        <end position="152"/>
    </location>
</feature>
<proteinExistence type="predicted"/>
<evidence type="ECO:0008006" key="4">
    <source>
        <dbReference type="Google" id="ProtNLM"/>
    </source>
</evidence>
<gene>
    <name evidence="2" type="ORF">H9634_07750</name>
</gene>
<feature type="compositionally biased region" description="Basic and acidic residues" evidence="1">
    <location>
        <begin position="69"/>
        <end position="79"/>
    </location>
</feature>
<organism evidence="2 3">
    <name type="scientific">Brevibacterium gallinarum</name>
    <dbReference type="NCBI Taxonomy" id="2762220"/>
    <lineage>
        <taxon>Bacteria</taxon>
        <taxon>Bacillati</taxon>
        <taxon>Actinomycetota</taxon>
        <taxon>Actinomycetes</taxon>
        <taxon>Micrococcales</taxon>
        <taxon>Brevibacteriaceae</taxon>
        <taxon>Brevibacterium</taxon>
    </lineage>
</organism>
<name>A0ABR8WUB8_9MICO</name>
<evidence type="ECO:0000256" key="1">
    <source>
        <dbReference type="SAM" id="MobiDB-lite"/>
    </source>
</evidence>
<feature type="compositionally biased region" description="Gly residues" evidence="1">
    <location>
        <begin position="98"/>
        <end position="149"/>
    </location>
</feature>
<dbReference type="Proteomes" id="UP000651517">
    <property type="component" value="Unassembled WGS sequence"/>
</dbReference>
<accession>A0ABR8WUB8</accession>
<sequence length="230" mass="22890">MDTDTERNHCGEPHTALRRQEETIMGTTRSIITKTATVLAGGITVLSMSACGLQISFGETGGSDDSSTDTDRRDDENTRQDTGTPETHDQNRDSDTSGGSGASGGSGSGSGTGTGAGDSGSGTGSGGSGSGGSGSGGSGSGGSGSGSYSGGSHRVPGHVLAADIKQVAEADLGVSGITVDCNDLHARSVGSTTTCTMDVPGDKKYFPLAKVTKIEGNHVTYDLEFPGVDF</sequence>
<dbReference type="RefSeq" id="WP_191726127.1">
    <property type="nucleotide sequence ID" value="NZ_JACSPY010000006.1"/>
</dbReference>
<comment type="caution">
    <text evidence="2">The sequence shown here is derived from an EMBL/GenBank/DDBJ whole genome shotgun (WGS) entry which is preliminary data.</text>
</comment>
<dbReference type="EMBL" id="JACSPY010000006">
    <property type="protein sequence ID" value="MBD8020672.1"/>
    <property type="molecule type" value="Genomic_DNA"/>
</dbReference>
<keyword evidence="3" id="KW-1185">Reference proteome</keyword>
<evidence type="ECO:0000313" key="2">
    <source>
        <dbReference type="EMBL" id="MBD8020672.1"/>
    </source>
</evidence>